<organism evidence="9 10">
    <name type="scientific">Marinomonas phaeophyticola</name>
    <dbReference type="NCBI Taxonomy" id="3004091"/>
    <lineage>
        <taxon>Bacteria</taxon>
        <taxon>Pseudomonadati</taxon>
        <taxon>Pseudomonadota</taxon>
        <taxon>Gammaproteobacteria</taxon>
        <taxon>Oceanospirillales</taxon>
        <taxon>Oceanospirillaceae</taxon>
        <taxon>Marinomonas</taxon>
    </lineage>
</organism>
<feature type="transmembrane region" description="Helical" evidence="7">
    <location>
        <begin position="175"/>
        <end position="195"/>
    </location>
</feature>
<accession>A0ABT4JY47</accession>
<feature type="domain" description="Fatty acid hydroxylase" evidence="8">
    <location>
        <begin position="98"/>
        <end position="246"/>
    </location>
</feature>
<dbReference type="InterPro" id="IPR051689">
    <property type="entry name" value="Sterol_desaturase/TMEM195"/>
</dbReference>
<evidence type="ECO:0000256" key="3">
    <source>
        <dbReference type="ARBA" id="ARBA00022989"/>
    </source>
</evidence>
<comment type="caution">
    <text evidence="9">The sequence shown here is derived from an EMBL/GenBank/DDBJ whole genome shotgun (WGS) entry which is preliminary data.</text>
</comment>
<evidence type="ECO:0000259" key="8">
    <source>
        <dbReference type="Pfam" id="PF04116"/>
    </source>
</evidence>
<keyword evidence="4" id="KW-0560">Oxidoreductase</keyword>
<sequence length="295" mass="34019">MYLLSAMAFASTFYACKYGKKGLKRSFQWLSPHIWWHPSSRQDYVLWIVNKCILSIFAPALFSQAAIATWIYYQSLNWTYIVSPIELDTSWVIALFTLSFFIVDDFSRFIVHWLMHRSSILWSFHQVHHSAVTMTPFTVFRTHPVEGLLFTLRSALAQGAVIGVFAAFFPQQISLFTVFGVLISTYIFNLLGANLRHSTLPISYGKTIEAFFISPAQHQLHHSLNPIHFDCNFGVTLAVWDRLFGTLQFGHDHQELQFGITGKIQYNSVFTLYSQPFYLAWRIIKKNVISLKKGP</sequence>
<proteinExistence type="predicted"/>
<gene>
    <name evidence="9" type="ORF">O1D97_14055</name>
</gene>
<dbReference type="PANTHER" id="PTHR21624">
    <property type="entry name" value="STEROL DESATURASE-RELATED PROTEIN"/>
    <property type="match status" value="1"/>
</dbReference>
<feature type="transmembrane region" description="Helical" evidence="7">
    <location>
        <begin position="148"/>
        <end position="169"/>
    </location>
</feature>
<evidence type="ECO:0000313" key="9">
    <source>
        <dbReference type="EMBL" id="MCZ2722703.1"/>
    </source>
</evidence>
<feature type="transmembrane region" description="Helical" evidence="7">
    <location>
        <begin position="44"/>
        <end position="73"/>
    </location>
</feature>
<protein>
    <submittedName>
        <fullName evidence="9">Sterol desaturase family protein</fullName>
    </submittedName>
</protein>
<evidence type="ECO:0000256" key="4">
    <source>
        <dbReference type="ARBA" id="ARBA00023002"/>
    </source>
</evidence>
<evidence type="ECO:0000256" key="1">
    <source>
        <dbReference type="ARBA" id="ARBA00004127"/>
    </source>
</evidence>
<keyword evidence="10" id="KW-1185">Reference proteome</keyword>
<keyword evidence="5" id="KW-0443">Lipid metabolism</keyword>
<comment type="subcellular location">
    <subcellularLocation>
        <location evidence="1">Endomembrane system</location>
        <topology evidence="1">Multi-pass membrane protein</topology>
    </subcellularLocation>
</comment>
<evidence type="ECO:0000313" key="10">
    <source>
        <dbReference type="Proteomes" id="UP001149719"/>
    </source>
</evidence>
<keyword evidence="2 7" id="KW-0812">Transmembrane</keyword>
<dbReference type="EMBL" id="JAPUBN010000018">
    <property type="protein sequence ID" value="MCZ2722703.1"/>
    <property type="molecule type" value="Genomic_DNA"/>
</dbReference>
<dbReference type="Pfam" id="PF04116">
    <property type="entry name" value="FA_hydroxylase"/>
    <property type="match status" value="1"/>
</dbReference>
<evidence type="ECO:0000256" key="5">
    <source>
        <dbReference type="ARBA" id="ARBA00023098"/>
    </source>
</evidence>
<reference evidence="9" key="1">
    <citation type="submission" date="2022-12" db="EMBL/GenBank/DDBJ databases">
        <title>Marinomonas 15G1-11 sp. nov, isolated from marine algae.</title>
        <authorList>
            <person name="Butt M."/>
            <person name="Choi D.G."/>
            <person name="Kim J.M."/>
            <person name="Lee J.K."/>
            <person name="Baek J.H."/>
            <person name="Jeon C.O."/>
        </authorList>
    </citation>
    <scope>NUCLEOTIDE SEQUENCE</scope>
    <source>
        <strain evidence="9">15G1-11</strain>
    </source>
</reference>
<dbReference type="InterPro" id="IPR006694">
    <property type="entry name" value="Fatty_acid_hydroxylase"/>
</dbReference>
<evidence type="ECO:0000256" key="6">
    <source>
        <dbReference type="ARBA" id="ARBA00023136"/>
    </source>
</evidence>
<name>A0ABT4JY47_9GAMM</name>
<dbReference type="PANTHER" id="PTHR21624:SF1">
    <property type="entry name" value="ALKYLGLYCEROL MONOOXYGENASE"/>
    <property type="match status" value="1"/>
</dbReference>
<dbReference type="Proteomes" id="UP001149719">
    <property type="component" value="Unassembled WGS sequence"/>
</dbReference>
<evidence type="ECO:0000256" key="2">
    <source>
        <dbReference type="ARBA" id="ARBA00022692"/>
    </source>
</evidence>
<keyword evidence="3 7" id="KW-1133">Transmembrane helix</keyword>
<feature type="transmembrane region" description="Helical" evidence="7">
    <location>
        <begin position="85"/>
        <end position="103"/>
    </location>
</feature>
<evidence type="ECO:0000256" key="7">
    <source>
        <dbReference type="SAM" id="Phobius"/>
    </source>
</evidence>
<dbReference type="RefSeq" id="WP_269126534.1">
    <property type="nucleotide sequence ID" value="NZ_JAPUBN010000018.1"/>
</dbReference>
<keyword evidence="6 7" id="KW-0472">Membrane</keyword>